<evidence type="ECO:0000313" key="2">
    <source>
        <dbReference type="EMBL" id="GAA3610799.1"/>
    </source>
</evidence>
<dbReference type="Proteomes" id="UP001500630">
    <property type="component" value="Unassembled WGS sequence"/>
</dbReference>
<evidence type="ECO:0000313" key="3">
    <source>
        <dbReference type="Proteomes" id="UP001500630"/>
    </source>
</evidence>
<dbReference type="EMBL" id="BAABDQ010000046">
    <property type="protein sequence ID" value="GAA3610799.1"/>
    <property type="molecule type" value="Genomic_DNA"/>
</dbReference>
<proteinExistence type="predicted"/>
<protein>
    <submittedName>
        <fullName evidence="2">Uncharacterized protein</fullName>
    </submittedName>
</protein>
<reference evidence="3" key="1">
    <citation type="journal article" date="2019" name="Int. J. Syst. Evol. Microbiol.">
        <title>The Global Catalogue of Microorganisms (GCM) 10K type strain sequencing project: providing services to taxonomists for standard genome sequencing and annotation.</title>
        <authorList>
            <consortium name="The Broad Institute Genomics Platform"/>
            <consortium name="The Broad Institute Genome Sequencing Center for Infectious Disease"/>
            <person name="Wu L."/>
            <person name="Ma J."/>
        </authorList>
    </citation>
    <scope>NUCLEOTIDE SEQUENCE [LARGE SCALE GENOMIC DNA]</scope>
    <source>
        <strain evidence="3">JCM 17326</strain>
    </source>
</reference>
<name>A0ABP6ZKZ6_9ACTN</name>
<organism evidence="2 3">
    <name type="scientific">Nonomuraea rosea</name>
    <dbReference type="NCBI Taxonomy" id="638574"/>
    <lineage>
        <taxon>Bacteria</taxon>
        <taxon>Bacillati</taxon>
        <taxon>Actinomycetota</taxon>
        <taxon>Actinomycetes</taxon>
        <taxon>Streptosporangiales</taxon>
        <taxon>Streptosporangiaceae</taxon>
        <taxon>Nonomuraea</taxon>
    </lineage>
</organism>
<evidence type="ECO:0000256" key="1">
    <source>
        <dbReference type="SAM" id="MobiDB-lite"/>
    </source>
</evidence>
<sequence length="152" mass="17033">MTLSHQIAVPAQDGVRPDEESQPAQNLAWQRCQEGGEEGPVLRGESHLGVGAELPFKNRDLMTQGQYLDVLVPIAHRWQSQRSERVRDGQVGQAKEHSRSSCRNRLPLLMAGTRACHAKTWADAIIGRRTDAVSTEPIGKVRLRRLHFTLPR</sequence>
<gene>
    <name evidence="2" type="ORF">GCM10022419_114760</name>
</gene>
<accession>A0ABP6ZKZ6</accession>
<dbReference type="RefSeq" id="WP_345575785.1">
    <property type="nucleotide sequence ID" value="NZ_BAABDQ010000046.1"/>
</dbReference>
<comment type="caution">
    <text evidence="2">The sequence shown here is derived from an EMBL/GenBank/DDBJ whole genome shotgun (WGS) entry which is preliminary data.</text>
</comment>
<keyword evidence="3" id="KW-1185">Reference proteome</keyword>
<feature type="region of interest" description="Disordered" evidence="1">
    <location>
        <begin position="1"/>
        <end position="25"/>
    </location>
</feature>